<dbReference type="InterPro" id="IPR014710">
    <property type="entry name" value="RmlC-like_jellyroll"/>
</dbReference>
<evidence type="ECO:0000313" key="3">
    <source>
        <dbReference type="Proteomes" id="UP001485459"/>
    </source>
</evidence>
<evidence type="ECO:0000259" key="1">
    <source>
        <dbReference type="PROSITE" id="PS50042"/>
    </source>
</evidence>
<reference evidence="3" key="1">
    <citation type="submission" date="2024-03" db="EMBL/GenBank/DDBJ databases">
        <title>Chitinophaga horti sp. nov., isolated from garden soil.</title>
        <authorList>
            <person name="Lee D.S."/>
            <person name="Han D.M."/>
            <person name="Baek J.H."/>
            <person name="Choi D.G."/>
            <person name="Jeon J.H."/>
            <person name="Jeon C.O."/>
        </authorList>
    </citation>
    <scope>NUCLEOTIDE SEQUENCE [LARGE SCALE GENOMIC DNA]</scope>
    <source>
        <strain evidence="3">GPA1</strain>
    </source>
</reference>
<dbReference type="InterPro" id="IPR000595">
    <property type="entry name" value="cNMP-bd_dom"/>
</dbReference>
<organism evidence="2 3">
    <name type="scientific">Chitinophaga pollutisoli</name>
    <dbReference type="NCBI Taxonomy" id="3133966"/>
    <lineage>
        <taxon>Bacteria</taxon>
        <taxon>Pseudomonadati</taxon>
        <taxon>Bacteroidota</taxon>
        <taxon>Chitinophagia</taxon>
        <taxon>Chitinophagales</taxon>
        <taxon>Chitinophagaceae</taxon>
        <taxon>Chitinophaga</taxon>
    </lineage>
</organism>
<proteinExistence type="predicted"/>
<protein>
    <submittedName>
        <fullName evidence="2">Crp/Fnr family transcriptional regulator</fullName>
    </submittedName>
</protein>
<evidence type="ECO:0000313" key="2">
    <source>
        <dbReference type="EMBL" id="WZN42572.1"/>
    </source>
</evidence>
<dbReference type="EMBL" id="CP149822">
    <property type="protein sequence ID" value="WZN42572.1"/>
    <property type="molecule type" value="Genomic_DNA"/>
</dbReference>
<accession>A0ABZ2YSQ1</accession>
<dbReference type="Pfam" id="PF00027">
    <property type="entry name" value="cNMP_binding"/>
    <property type="match status" value="1"/>
</dbReference>
<dbReference type="RefSeq" id="WP_341837406.1">
    <property type="nucleotide sequence ID" value="NZ_CP149822.1"/>
</dbReference>
<dbReference type="InterPro" id="IPR018490">
    <property type="entry name" value="cNMP-bd_dom_sf"/>
</dbReference>
<gene>
    <name evidence="2" type="ORF">WJU16_05930</name>
</gene>
<dbReference type="CDD" id="cd00038">
    <property type="entry name" value="CAP_ED"/>
    <property type="match status" value="1"/>
</dbReference>
<keyword evidence="3" id="KW-1185">Reference proteome</keyword>
<dbReference type="Proteomes" id="UP001485459">
    <property type="component" value="Chromosome"/>
</dbReference>
<dbReference type="Gene3D" id="2.60.120.10">
    <property type="entry name" value="Jelly Rolls"/>
    <property type="match status" value="1"/>
</dbReference>
<name>A0ABZ2YSQ1_9BACT</name>
<sequence length="224" mass="26531">MKSWRHLEEIGYATAVPAEQREPIFGAMFQLFRSLYPQMDEELAAEIRARSEVVRFRRRAIILEYGEVCDHVIFPYRGLVRLAYRRDGEEHTTWMMGENDIIHAVDSFYSRQPSYERLIALEDTDGITLHWDDLEELYDQYPAFNRFGRLLTECYYRQAYRRAKWVALSAKERYRLLYKEYPGFLGRVPDAVLASYLGINKGTLSRIRHAVFRGRNSPFQDIPV</sequence>
<dbReference type="SUPFAM" id="SSF51206">
    <property type="entry name" value="cAMP-binding domain-like"/>
    <property type="match status" value="1"/>
</dbReference>
<feature type="domain" description="Cyclic nucleotide-binding" evidence="1">
    <location>
        <begin position="31"/>
        <end position="137"/>
    </location>
</feature>
<dbReference type="PROSITE" id="PS50042">
    <property type="entry name" value="CNMP_BINDING_3"/>
    <property type="match status" value="1"/>
</dbReference>